<sequence length="341" mass="37534">MPCHRYDRPLTFYLLATLVPWALWVPGAWFSHQDQAGPASLLALSGLFAPLGVVWWLTRHDRALQRDMWRRVWDFRRVHPVWTALAVGLMPGAVLVATGISLFFGYSPEQFLWRGGATFGIGLLSGWTVLILAPVVEELAWHSYGTDTLRSRFSLFTTSLIFAVVWALWHAPLALFAGSSQEQTVAEGWIHALNFPVSMLPFVLLMNWIYVRGDRNITLTILVHLGANLSTQVLATHPDTEVIATGVLLVITAVVLWHERELFFTPPTRQAGRSSSSLPAGPSSSTQIAPSGASASARMRAPISHSSTTVAGSPSSTRTIFSPDNPPRRAEFDQPSKSSPE</sequence>
<feature type="domain" description="CAAX prenyl protease 2/Lysostaphin resistance protein A-like" evidence="3">
    <location>
        <begin position="123"/>
        <end position="229"/>
    </location>
</feature>
<keyword evidence="2" id="KW-0812">Transmembrane</keyword>
<accession>A0A0B5D297</accession>
<evidence type="ECO:0000256" key="1">
    <source>
        <dbReference type="SAM" id="MobiDB-lite"/>
    </source>
</evidence>
<evidence type="ECO:0000313" key="5">
    <source>
        <dbReference type="Proteomes" id="UP000031524"/>
    </source>
</evidence>
<keyword evidence="4" id="KW-0378">Hydrolase</keyword>
<dbReference type="PANTHER" id="PTHR35797">
    <property type="entry name" value="PROTEASE-RELATED"/>
    <property type="match status" value="1"/>
</dbReference>
<protein>
    <submittedName>
        <fullName evidence="4">CAAX amino terminal protease family protein</fullName>
    </submittedName>
</protein>
<feature type="compositionally biased region" description="Polar residues" evidence="1">
    <location>
        <begin position="304"/>
        <end position="322"/>
    </location>
</feature>
<keyword evidence="2" id="KW-0472">Membrane</keyword>
<keyword evidence="4" id="KW-0645">Protease</keyword>
<feature type="region of interest" description="Disordered" evidence="1">
    <location>
        <begin position="268"/>
        <end position="341"/>
    </location>
</feature>
<dbReference type="PANTHER" id="PTHR35797:SF1">
    <property type="entry name" value="PROTEASE"/>
    <property type="match status" value="1"/>
</dbReference>
<dbReference type="GO" id="GO:0006508">
    <property type="term" value="P:proteolysis"/>
    <property type="evidence" value="ECO:0007669"/>
    <property type="project" value="UniProtKB-KW"/>
</dbReference>
<feature type="transmembrane region" description="Helical" evidence="2">
    <location>
        <begin position="111"/>
        <end position="133"/>
    </location>
</feature>
<reference evidence="4 5" key="1">
    <citation type="submission" date="2013-04" db="EMBL/GenBank/DDBJ databases">
        <title>Complete genome sequence of Corynebacterium humireducens DSM 45392(T), isolated from a wastewater-fed microbial fuel cell.</title>
        <authorList>
            <person name="Ruckert C."/>
            <person name="Albersmeier A."/>
            <person name="Kalinowski J."/>
        </authorList>
    </citation>
    <scope>NUCLEOTIDE SEQUENCE [LARGE SCALE GENOMIC DNA]</scope>
    <source>
        <strain evidence="5">MFC-5</strain>
    </source>
</reference>
<dbReference type="EMBL" id="CP005286">
    <property type="protein sequence ID" value="AJE32796.1"/>
    <property type="molecule type" value="Genomic_DNA"/>
</dbReference>
<dbReference type="KEGG" id="chm:B842_04725"/>
<feature type="compositionally biased region" description="Low complexity" evidence="1">
    <location>
        <begin position="271"/>
        <end position="285"/>
    </location>
</feature>
<dbReference type="InterPro" id="IPR003675">
    <property type="entry name" value="Rce1/LyrA-like_dom"/>
</dbReference>
<feature type="compositionally biased region" description="Basic and acidic residues" evidence="1">
    <location>
        <begin position="326"/>
        <end position="341"/>
    </location>
</feature>
<feature type="transmembrane region" description="Helical" evidence="2">
    <location>
        <begin position="189"/>
        <end position="210"/>
    </location>
</feature>
<dbReference type="GO" id="GO:0004175">
    <property type="term" value="F:endopeptidase activity"/>
    <property type="evidence" value="ECO:0007669"/>
    <property type="project" value="UniProtKB-ARBA"/>
</dbReference>
<dbReference type="Proteomes" id="UP000031524">
    <property type="component" value="Chromosome"/>
</dbReference>
<keyword evidence="2" id="KW-1133">Transmembrane helix</keyword>
<dbReference type="AlphaFoldDB" id="A0A0B5D297"/>
<evidence type="ECO:0000313" key="4">
    <source>
        <dbReference type="EMBL" id="AJE32796.1"/>
    </source>
</evidence>
<feature type="transmembrane region" description="Helical" evidence="2">
    <location>
        <begin position="78"/>
        <end position="105"/>
    </location>
</feature>
<name>A0A0B5D297_9CORY</name>
<feature type="transmembrane region" description="Helical" evidence="2">
    <location>
        <begin position="12"/>
        <end position="30"/>
    </location>
</feature>
<dbReference type="STRING" id="1223515.B842_04725"/>
<feature type="transmembrane region" description="Helical" evidence="2">
    <location>
        <begin position="36"/>
        <end position="57"/>
    </location>
</feature>
<dbReference type="GO" id="GO:0080120">
    <property type="term" value="P:CAAX-box protein maturation"/>
    <property type="evidence" value="ECO:0007669"/>
    <property type="project" value="UniProtKB-ARBA"/>
</dbReference>
<feature type="transmembrane region" description="Helical" evidence="2">
    <location>
        <begin position="153"/>
        <end position="169"/>
    </location>
</feature>
<dbReference type="InterPro" id="IPR042150">
    <property type="entry name" value="MmRce1-like"/>
</dbReference>
<keyword evidence="5" id="KW-1185">Reference proteome</keyword>
<dbReference type="Pfam" id="PF02517">
    <property type="entry name" value="Rce1-like"/>
    <property type="match status" value="1"/>
</dbReference>
<evidence type="ECO:0000259" key="3">
    <source>
        <dbReference type="Pfam" id="PF02517"/>
    </source>
</evidence>
<proteinExistence type="predicted"/>
<gene>
    <name evidence="4" type="ORF">B842_04725</name>
</gene>
<evidence type="ECO:0000256" key="2">
    <source>
        <dbReference type="SAM" id="Phobius"/>
    </source>
</evidence>
<organism evidence="4 5">
    <name type="scientific">Corynebacterium humireducens NBRC 106098 = DSM 45392</name>
    <dbReference type="NCBI Taxonomy" id="1223515"/>
    <lineage>
        <taxon>Bacteria</taxon>
        <taxon>Bacillati</taxon>
        <taxon>Actinomycetota</taxon>
        <taxon>Actinomycetes</taxon>
        <taxon>Mycobacteriales</taxon>
        <taxon>Corynebacteriaceae</taxon>
        <taxon>Corynebacterium</taxon>
    </lineage>
</organism>
<dbReference type="HOGENOM" id="CLU_064706_2_0_11"/>